<keyword evidence="6" id="KW-1185">Reference proteome</keyword>
<dbReference type="PANTHER" id="PTHR16320">
    <property type="entry name" value="SPHINGOMYELINASE FAMILY MEMBER"/>
    <property type="match status" value="1"/>
</dbReference>
<comment type="similarity">
    <text evidence="1">Belongs to the neutral sphingomyelinase family.</text>
</comment>
<evidence type="ECO:0000256" key="2">
    <source>
        <dbReference type="ARBA" id="ARBA00012369"/>
    </source>
</evidence>
<comment type="caution">
    <text evidence="5">The sequence shown here is derived from an EMBL/GenBank/DDBJ whole genome shotgun (WGS) entry which is preliminary data.</text>
</comment>
<dbReference type="InterPro" id="IPR005135">
    <property type="entry name" value="Endo/exonuclease/phosphatase"/>
</dbReference>
<dbReference type="PANTHER" id="PTHR16320:SF1">
    <property type="entry name" value="SPHINGOMYELINASE DDB_G0288017"/>
    <property type="match status" value="1"/>
</dbReference>
<dbReference type="InterPro" id="IPR017766">
    <property type="entry name" value="Sphingomyelinase/PLipase_C"/>
</dbReference>
<dbReference type="CDD" id="cd09078">
    <property type="entry name" value="nSMase"/>
    <property type="match status" value="1"/>
</dbReference>
<accession>A0A1R2C930</accession>
<gene>
    <name evidence="5" type="ORF">SteCoe_13231</name>
</gene>
<sequence>MDTDIKILTLNLFLRPPGIHTNTSDYKDLRAQAFVDLFISKYDIVCLQEVFSTMSSRKELIRNRARAKGFLYSYQGPRPNPLHGHFTDSGLMILSKFQIVESDYMIFNKGMGVDRLSAKGALYTKIKVNETFLHVFNTHTQASYGTTEYKKFLKYRQIRREQLKEYKNFIDKKVGTSEDPVVITGDFNVDGLECRKVPKFNSPCQDDYNHLWILMSSQGTDNILDVINSKYGQSLSTFGRIDDKGCPIETILTGSDEVSANECLDYIFLMNYQNIVINYNETNVEPFHVYHMPFTQISDHAGVEVSLKVPKLLV</sequence>
<proteinExistence type="inferred from homology"/>
<protein>
    <recommendedName>
        <fullName evidence="2">sphingomyelin phosphodiesterase</fullName>
        <ecNumber evidence="2">3.1.4.12</ecNumber>
    </recommendedName>
</protein>
<dbReference type="OrthoDB" id="40902at2759"/>
<evidence type="ECO:0000313" key="6">
    <source>
        <dbReference type="Proteomes" id="UP000187209"/>
    </source>
</evidence>
<dbReference type="EC" id="3.1.4.12" evidence="2"/>
<dbReference type="Pfam" id="PF03372">
    <property type="entry name" value="Exo_endo_phos"/>
    <property type="match status" value="1"/>
</dbReference>
<dbReference type="SUPFAM" id="SSF56219">
    <property type="entry name" value="DNase I-like"/>
    <property type="match status" value="1"/>
</dbReference>
<dbReference type="AlphaFoldDB" id="A0A1R2C930"/>
<name>A0A1R2C930_9CILI</name>
<keyword evidence="3" id="KW-0378">Hydrolase</keyword>
<evidence type="ECO:0000256" key="3">
    <source>
        <dbReference type="ARBA" id="ARBA00022801"/>
    </source>
</evidence>
<organism evidence="5 6">
    <name type="scientific">Stentor coeruleus</name>
    <dbReference type="NCBI Taxonomy" id="5963"/>
    <lineage>
        <taxon>Eukaryota</taxon>
        <taxon>Sar</taxon>
        <taxon>Alveolata</taxon>
        <taxon>Ciliophora</taxon>
        <taxon>Postciliodesmatophora</taxon>
        <taxon>Heterotrichea</taxon>
        <taxon>Heterotrichida</taxon>
        <taxon>Stentoridae</taxon>
        <taxon>Stentor</taxon>
    </lineage>
</organism>
<dbReference type="Proteomes" id="UP000187209">
    <property type="component" value="Unassembled WGS sequence"/>
</dbReference>
<dbReference type="GO" id="GO:0005737">
    <property type="term" value="C:cytoplasm"/>
    <property type="evidence" value="ECO:0007669"/>
    <property type="project" value="TreeGrafter"/>
</dbReference>
<dbReference type="EMBL" id="MPUH01000236">
    <property type="protein sequence ID" value="OMJ85470.1"/>
    <property type="molecule type" value="Genomic_DNA"/>
</dbReference>
<dbReference type="InterPro" id="IPR038772">
    <property type="entry name" value="Sph/SMPD2-like"/>
</dbReference>
<dbReference type="Gene3D" id="3.60.10.10">
    <property type="entry name" value="Endonuclease/exonuclease/phosphatase"/>
    <property type="match status" value="1"/>
</dbReference>
<dbReference type="GO" id="GO:0005576">
    <property type="term" value="C:extracellular region"/>
    <property type="evidence" value="ECO:0007669"/>
    <property type="project" value="InterPro"/>
</dbReference>
<evidence type="ECO:0000256" key="1">
    <source>
        <dbReference type="ARBA" id="ARBA00006335"/>
    </source>
</evidence>
<reference evidence="5 6" key="1">
    <citation type="submission" date="2016-11" db="EMBL/GenBank/DDBJ databases">
        <title>The macronuclear genome of Stentor coeruleus: a giant cell with tiny introns.</title>
        <authorList>
            <person name="Slabodnick M."/>
            <person name="Ruby J.G."/>
            <person name="Reiff S.B."/>
            <person name="Swart E.C."/>
            <person name="Gosai S."/>
            <person name="Prabakaran S."/>
            <person name="Witkowska E."/>
            <person name="Larue G.E."/>
            <person name="Fisher S."/>
            <person name="Freeman R.M."/>
            <person name="Gunawardena J."/>
            <person name="Chu W."/>
            <person name="Stover N.A."/>
            <person name="Gregory B.D."/>
            <person name="Nowacki M."/>
            <person name="Derisi J."/>
            <person name="Roy S.W."/>
            <person name="Marshall W.F."/>
            <person name="Sood P."/>
        </authorList>
    </citation>
    <scope>NUCLEOTIDE SEQUENCE [LARGE SCALE GENOMIC DNA]</scope>
    <source>
        <strain evidence="5">WM001</strain>
    </source>
</reference>
<evidence type="ECO:0000313" key="5">
    <source>
        <dbReference type="EMBL" id="OMJ85470.1"/>
    </source>
</evidence>
<dbReference type="GO" id="GO:0004767">
    <property type="term" value="F:sphingomyelin phosphodiesterase activity"/>
    <property type="evidence" value="ECO:0007669"/>
    <property type="project" value="UniProtKB-EC"/>
</dbReference>
<dbReference type="InterPro" id="IPR036691">
    <property type="entry name" value="Endo/exonu/phosph_ase_sf"/>
</dbReference>
<evidence type="ECO:0000259" key="4">
    <source>
        <dbReference type="Pfam" id="PF03372"/>
    </source>
</evidence>
<feature type="domain" description="Endonuclease/exonuclease/phosphatase" evidence="4">
    <location>
        <begin position="38"/>
        <end position="190"/>
    </location>
</feature>